<accession>A0ABT9I561</accession>
<feature type="domain" description="Fungal lipase-type" evidence="1">
    <location>
        <begin position="83"/>
        <end position="219"/>
    </location>
</feature>
<dbReference type="Pfam" id="PF01764">
    <property type="entry name" value="Lipase_3"/>
    <property type="match status" value="1"/>
</dbReference>
<dbReference type="RefSeq" id="WP_305977650.1">
    <property type="nucleotide sequence ID" value="NZ_JAPJDZ010000190.1"/>
</dbReference>
<comment type="caution">
    <text evidence="2">The sequence shown here is derived from an EMBL/GenBank/DDBJ whole genome shotgun (WGS) entry which is preliminary data.</text>
</comment>
<keyword evidence="3" id="KW-1185">Reference proteome</keyword>
<dbReference type="Gene3D" id="3.40.50.1820">
    <property type="entry name" value="alpha/beta hydrolase"/>
    <property type="match status" value="1"/>
</dbReference>
<dbReference type="EMBL" id="JAPJDZ010000190">
    <property type="protein sequence ID" value="MDP5138532.1"/>
    <property type="molecule type" value="Genomic_DNA"/>
</dbReference>
<evidence type="ECO:0000259" key="1">
    <source>
        <dbReference type="Pfam" id="PF01764"/>
    </source>
</evidence>
<dbReference type="PANTHER" id="PTHR45856">
    <property type="entry name" value="ALPHA/BETA-HYDROLASES SUPERFAMILY PROTEIN"/>
    <property type="match status" value="1"/>
</dbReference>
<dbReference type="CDD" id="cd00519">
    <property type="entry name" value="Lipase_3"/>
    <property type="match status" value="1"/>
</dbReference>
<sequence length="395" mass="43583">MKTLTPHMSSQLANAAYQIRTAERTGYSLGKLPSQITNNFNFDLSNGPIMGVSGGMLSRVFNRQTGFAVIGHGKNQFQGDTVLAIRGTFMKISLKSLELRDVVTDLHFGLATGDNQTRIHAGFNKVFQSIKPALTENLDPLLRGNSSGTLHCVGHSLGGALAHLAADWVKRYYGNRVCLYTFGAPRVGLTEFAKKTTATIDKHFRCVHASDPIPMIPVWPFIHAPYNKREFVLSPGMSINPFSHSMAKSPGYLNTASGHSWKEIAQNTRTNAQSVVLRYANRHQVSFSTYWSLRITDALITILKKAGQLPVILAAAGIGTALTFYDLLARSMEHIAKLTPEFFEDVKGLLGHMLVFAGYVTKTVADLTARFIRWVFDVTLGALYRSARQAFDNLE</sequence>
<proteinExistence type="predicted"/>
<evidence type="ECO:0000313" key="2">
    <source>
        <dbReference type="EMBL" id="MDP5138532.1"/>
    </source>
</evidence>
<dbReference type="SUPFAM" id="SSF53474">
    <property type="entry name" value="alpha/beta-Hydrolases"/>
    <property type="match status" value="1"/>
</dbReference>
<dbReference type="Proteomes" id="UP001231109">
    <property type="component" value="Unassembled WGS sequence"/>
</dbReference>
<dbReference type="InterPro" id="IPR002921">
    <property type="entry name" value="Fungal_lipase-type"/>
</dbReference>
<gene>
    <name evidence="2" type="ORF">ORJ04_21525</name>
</gene>
<evidence type="ECO:0000313" key="3">
    <source>
        <dbReference type="Proteomes" id="UP001231109"/>
    </source>
</evidence>
<dbReference type="InterPro" id="IPR029058">
    <property type="entry name" value="AB_hydrolase_fold"/>
</dbReference>
<dbReference type="InterPro" id="IPR051218">
    <property type="entry name" value="Sec_MonoDiacylglyc_Lipase"/>
</dbReference>
<reference evidence="2 3" key="1">
    <citation type="submission" date="2022-11" db="EMBL/GenBank/DDBJ databases">
        <title>Viruses from the air-sea interface of a natural surface slick.</title>
        <authorList>
            <person name="Rahlff J."/>
            <person name="Holmfeldt K."/>
        </authorList>
    </citation>
    <scope>NUCLEOTIDE SEQUENCE [LARGE SCALE GENOMIC DNA]</scope>
    <source>
        <strain evidence="2 3">SMS4</strain>
    </source>
</reference>
<protein>
    <submittedName>
        <fullName evidence="2">Lipase family protein</fullName>
    </submittedName>
</protein>
<dbReference type="PANTHER" id="PTHR45856:SF24">
    <property type="entry name" value="FUNGAL LIPASE-LIKE DOMAIN-CONTAINING PROTEIN"/>
    <property type="match status" value="1"/>
</dbReference>
<organism evidence="2 3">
    <name type="scientific">Rheinheimera baltica</name>
    <dbReference type="NCBI Taxonomy" id="67576"/>
    <lineage>
        <taxon>Bacteria</taxon>
        <taxon>Pseudomonadati</taxon>
        <taxon>Pseudomonadota</taxon>
        <taxon>Gammaproteobacteria</taxon>
        <taxon>Chromatiales</taxon>
        <taxon>Chromatiaceae</taxon>
        <taxon>Rheinheimera</taxon>
    </lineage>
</organism>
<name>A0ABT9I561_9GAMM</name>